<name>A0A7G9V156_9CAUD</name>
<dbReference type="Proteomes" id="UP000516074">
    <property type="component" value="Segment"/>
</dbReference>
<dbReference type="EMBL" id="MT670417">
    <property type="protein sequence ID" value="QNO00012.1"/>
    <property type="molecule type" value="Genomic_DNA"/>
</dbReference>
<accession>A0A7G9V156</accession>
<gene>
    <name evidence="1" type="ORF">phiPsa267_110</name>
</gene>
<evidence type="ECO:0000313" key="2">
    <source>
        <dbReference type="Proteomes" id="UP000516074"/>
    </source>
</evidence>
<keyword evidence="2" id="KW-1185">Reference proteome</keyword>
<evidence type="ECO:0000313" key="1">
    <source>
        <dbReference type="EMBL" id="QNO00012.1"/>
    </source>
</evidence>
<protein>
    <submittedName>
        <fullName evidence="1">Uncharacterized protein</fullName>
    </submittedName>
</protein>
<organism evidence="1 2">
    <name type="scientific">Pseudomonas phage phiPsa267</name>
    <dbReference type="NCBI Taxonomy" id="1460361"/>
    <lineage>
        <taxon>Viruses</taxon>
        <taxon>Duplodnaviria</taxon>
        <taxon>Heunggongvirae</taxon>
        <taxon>Uroviricota</taxon>
        <taxon>Caudoviricetes</taxon>
        <taxon>Vandenendeviridae</taxon>
        <taxon>Gorskivirinae</taxon>
        <taxon>Otagovirus</taxon>
        <taxon>Otagovirus psa267</taxon>
    </lineage>
</organism>
<reference evidence="1 2" key="1">
    <citation type="submission" date="2020-06" db="EMBL/GenBank/DDBJ databases">
        <title>Characterization of Pseudomonas phiPsa374-like phages.</title>
        <authorList>
            <person name="Warring S."/>
            <person name="Malone L.M."/>
            <person name="Easingwood R.A."/>
            <person name="Rigano L."/>
            <person name="Frampton R.A."/>
            <person name="Lopez Acedo E."/>
            <person name="Templeton M.D."/>
            <person name="Kleffmann T."/>
            <person name="Bostina M."/>
            <person name="Fineran P.C."/>
        </authorList>
    </citation>
    <scope>NUCLEOTIDE SEQUENCE [LARGE SCALE GENOMIC DNA]</scope>
</reference>
<proteinExistence type="predicted"/>
<sequence length="60" mass="6464">MSVTLLITTRSSSHPYSVASSTVTYTGKQSAEAAKARIEREHNQYNSGIHTVVLILEGTA</sequence>